<gene>
    <name evidence="1" type="ORF">E2C01_035256</name>
</gene>
<comment type="caution">
    <text evidence="1">The sequence shown here is derived from an EMBL/GenBank/DDBJ whole genome shotgun (WGS) entry which is preliminary data.</text>
</comment>
<dbReference type="Proteomes" id="UP000324222">
    <property type="component" value="Unassembled WGS sequence"/>
</dbReference>
<reference evidence="1 2" key="1">
    <citation type="submission" date="2019-05" db="EMBL/GenBank/DDBJ databases">
        <title>Another draft genome of Portunus trituberculatus and its Hox gene families provides insights of decapod evolution.</title>
        <authorList>
            <person name="Jeong J.-H."/>
            <person name="Song I."/>
            <person name="Kim S."/>
            <person name="Choi T."/>
            <person name="Kim D."/>
            <person name="Ryu S."/>
            <person name="Kim W."/>
        </authorList>
    </citation>
    <scope>NUCLEOTIDE SEQUENCE [LARGE SCALE GENOMIC DNA]</scope>
    <source>
        <tissue evidence="1">Muscle</tissue>
    </source>
</reference>
<organism evidence="1 2">
    <name type="scientific">Portunus trituberculatus</name>
    <name type="common">Swimming crab</name>
    <name type="synonym">Neptunus trituberculatus</name>
    <dbReference type="NCBI Taxonomy" id="210409"/>
    <lineage>
        <taxon>Eukaryota</taxon>
        <taxon>Metazoa</taxon>
        <taxon>Ecdysozoa</taxon>
        <taxon>Arthropoda</taxon>
        <taxon>Crustacea</taxon>
        <taxon>Multicrustacea</taxon>
        <taxon>Malacostraca</taxon>
        <taxon>Eumalacostraca</taxon>
        <taxon>Eucarida</taxon>
        <taxon>Decapoda</taxon>
        <taxon>Pleocyemata</taxon>
        <taxon>Brachyura</taxon>
        <taxon>Eubrachyura</taxon>
        <taxon>Portunoidea</taxon>
        <taxon>Portunidae</taxon>
        <taxon>Portuninae</taxon>
        <taxon>Portunus</taxon>
    </lineage>
</organism>
<sequence>MQHASPRFFQGLLVSNGRLGQTQGGQGIVAVGVDRPEDAFTRPLLRILQLLLLSGADRGGER</sequence>
<dbReference type="EMBL" id="VSRR010005142">
    <property type="protein sequence ID" value="MPC41656.1"/>
    <property type="molecule type" value="Genomic_DNA"/>
</dbReference>
<proteinExistence type="predicted"/>
<dbReference type="AlphaFoldDB" id="A0A5B7F8R2"/>
<evidence type="ECO:0000313" key="1">
    <source>
        <dbReference type="EMBL" id="MPC41656.1"/>
    </source>
</evidence>
<keyword evidence="2" id="KW-1185">Reference proteome</keyword>
<protein>
    <submittedName>
        <fullName evidence="1">Uncharacterized protein</fullName>
    </submittedName>
</protein>
<evidence type="ECO:0000313" key="2">
    <source>
        <dbReference type="Proteomes" id="UP000324222"/>
    </source>
</evidence>
<accession>A0A5B7F8R2</accession>
<name>A0A5B7F8R2_PORTR</name>